<proteinExistence type="predicted"/>
<reference evidence="4" key="3">
    <citation type="journal article" date="2022" name="MBio">
        <title>Disentangling the Evolutionary History of Feo, the Major Ferrous Iron Transport System in Bacteria.</title>
        <authorList>
            <person name="Gomez-Garzon C."/>
            <person name="Barrick J.E."/>
            <person name="Payne S.M."/>
        </authorList>
    </citation>
    <scope>NUCLEOTIDE SEQUENCE</scope>
</reference>
<dbReference type="InterPro" id="IPR008988">
    <property type="entry name" value="Transcriptional_repressor_C"/>
</dbReference>
<dbReference type="PANTHER" id="PTHR42954:SF2">
    <property type="entry name" value="FE(2+) TRANSPORT PROTEIN A"/>
    <property type="match status" value="1"/>
</dbReference>
<evidence type="ECO:0000256" key="1">
    <source>
        <dbReference type="ARBA" id="ARBA00023004"/>
    </source>
</evidence>
<dbReference type="Pfam" id="PF04023">
    <property type="entry name" value="FeoA"/>
    <property type="match status" value="1"/>
</dbReference>
<evidence type="ECO:0000313" key="3">
    <source>
        <dbReference type="Proteomes" id="UP000675920"/>
    </source>
</evidence>
<reference evidence="4" key="2">
    <citation type="journal article" date="2016" name="FEMS Microbiol. Rev.">
        <title>Bacterial ferrous iron transport: the Feo system.</title>
        <authorList>
            <person name="Lau C.K."/>
            <person name="Krewulak K.D."/>
            <person name="Vogel H.J."/>
        </authorList>
    </citation>
    <scope>NUCLEOTIDE SEQUENCE</scope>
</reference>
<feature type="domain" description="Ferrous iron transporter FeoA-like" evidence="2">
    <location>
        <begin position="2"/>
        <end position="78"/>
    </location>
</feature>
<accession>A0A8B6XAI9</accession>
<organism evidence="3 4">
    <name type="scientific">Derxia gummosa DSM 723</name>
    <dbReference type="NCBI Taxonomy" id="1121388"/>
    <lineage>
        <taxon>Bacteria</taxon>
        <taxon>Pseudomonadati</taxon>
        <taxon>Pseudomonadota</taxon>
        <taxon>Betaproteobacteria</taxon>
        <taxon>Burkholderiales</taxon>
        <taxon>Alcaligenaceae</taxon>
        <taxon>Derxia</taxon>
    </lineage>
</organism>
<dbReference type="OrthoDB" id="559009at2"/>
<dbReference type="SMART" id="SM00899">
    <property type="entry name" value="FeoA"/>
    <property type="match status" value="1"/>
</dbReference>
<keyword evidence="1" id="KW-0408">Iron</keyword>
<dbReference type="Proteomes" id="UP000675920">
    <property type="component" value="Unplaced"/>
</dbReference>
<dbReference type="InterPro" id="IPR007167">
    <property type="entry name" value="Fe-transptr_FeoA-like"/>
</dbReference>
<reference evidence="4" key="1">
    <citation type="journal article" date="1993" name="J. Bacteriol.">
        <title>Characterization of the ferrous iron uptake system of Escherichia coli.</title>
        <authorList>
            <person name="Kammler M."/>
            <person name="Schon C."/>
            <person name="Hantke K."/>
        </authorList>
    </citation>
    <scope>NUCLEOTIDE SEQUENCE</scope>
</reference>
<dbReference type="SUPFAM" id="SSF50037">
    <property type="entry name" value="C-terminal domain of transcriptional repressors"/>
    <property type="match status" value="1"/>
</dbReference>
<dbReference type="InterPro" id="IPR038157">
    <property type="entry name" value="FeoA_core_dom"/>
</dbReference>
<name>A0A8B6XAI9_9BURK</name>
<evidence type="ECO:0000259" key="2">
    <source>
        <dbReference type="SMART" id="SM00899"/>
    </source>
</evidence>
<dbReference type="InterPro" id="IPR052713">
    <property type="entry name" value="FeoA"/>
</dbReference>
<dbReference type="RefSeq" id="WP_051378946.1">
    <property type="nucleotide sequence ID" value="NZ_KI519499.1"/>
</dbReference>
<reference evidence="4" key="4">
    <citation type="submission" date="2025-08" db="UniProtKB">
        <authorList>
            <consortium name="RefSeq"/>
        </authorList>
    </citation>
    <scope>IDENTIFICATION</scope>
</reference>
<sequence length="85" mass="9104">MPALSQLRLNTDAIVSAVHDAHPDDVVARRLRDLGFVCGEVVRVIAVSPIGADPIVVQVGFTRFALRKSEADRVSVQAIDARLAA</sequence>
<protein>
    <submittedName>
        <fullName evidence="4">FeoA family protein</fullName>
    </submittedName>
</protein>
<dbReference type="GO" id="GO:0046914">
    <property type="term" value="F:transition metal ion binding"/>
    <property type="evidence" value="ECO:0007669"/>
    <property type="project" value="InterPro"/>
</dbReference>
<keyword evidence="3" id="KW-1185">Reference proteome</keyword>
<dbReference type="Gene3D" id="2.30.30.90">
    <property type="match status" value="1"/>
</dbReference>
<dbReference type="PANTHER" id="PTHR42954">
    <property type="entry name" value="FE(2+) TRANSPORT PROTEIN A"/>
    <property type="match status" value="1"/>
</dbReference>
<evidence type="ECO:0000313" key="4">
    <source>
        <dbReference type="RefSeq" id="WP_051378946.1"/>
    </source>
</evidence>
<dbReference type="AlphaFoldDB" id="A0A8B6XAI9"/>